<proteinExistence type="predicted"/>
<sequence>MRQVPGHSQALEVTHAWLQLFLICHPAIRTHWSCCLDNAHLTGATKDNICQWYNKLSKIMHNFGIASTDIFNMDKTGFIFGQASSERVVIPSGDLASHSRQVLPPLIITKGVCHTVGEHQRMNGVPALWHFTKSSNGWTNKLTVKWLETIFDPSTRPSTSHMTDVFCNTPWSCQIILLVLLAHATHVMQLLDVSIFGLLTGSYWCLVAKAAEHVEGIDKVQFGTFYAQAQEKAFSDCRMTIDPSPEKILHQLASSATAAECSGMPQQQPLQEIAVPCSTSAFNATVDAFGQEPNSRDHWILKHLIIQAHKEVQASIVVLEAEVVILWAQQESASKTLAKLGRKCAKGDMQVLTKDCIITRKEAERVLAEKEVSTSRNRGGNCQDKEEEVAAAPDDDDTSKDDNKGDLMSLTTPSPSPMQPFLDDLNNEQPLNMINKVDPGGFGFFDLLPQAGPSCTKH</sequence>
<feature type="region of interest" description="Disordered" evidence="1">
    <location>
        <begin position="367"/>
        <end position="426"/>
    </location>
</feature>
<evidence type="ECO:0000259" key="2">
    <source>
        <dbReference type="Pfam" id="PF03184"/>
    </source>
</evidence>
<protein>
    <submittedName>
        <fullName evidence="3">Related to transposase</fullName>
    </submittedName>
</protein>
<gene>
    <name evidence="3" type="ORF">SRS1_21034</name>
</gene>
<dbReference type="InterPro" id="IPR004875">
    <property type="entry name" value="DDE_SF_endonuclease_dom"/>
</dbReference>
<feature type="compositionally biased region" description="Acidic residues" evidence="1">
    <location>
        <begin position="385"/>
        <end position="399"/>
    </location>
</feature>
<feature type="domain" description="DDE-1" evidence="2">
    <location>
        <begin position="101"/>
        <end position="203"/>
    </location>
</feature>
<accession>A0A2N8U5W5</accession>
<dbReference type="Proteomes" id="UP000239563">
    <property type="component" value="Chromosome I"/>
</dbReference>
<dbReference type="AlphaFoldDB" id="A0A2N8U5W5"/>
<evidence type="ECO:0000313" key="4">
    <source>
        <dbReference type="Proteomes" id="UP000239563"/>
    </source>
</evidence>
<evidence type="ECO:0000313" key="3">
    <source>
        <dbReference type="EMBL" id="SJX60464.1"/>
    </source>
</evidence>
<dbReference type="EMBL" id="LT795054">
    <property type="protein sequence ID" value="SJX60464.1"/>
    <property type="molecule type" value="Genomic_DNA"/>
</dbReference>
<evidence type="ECO:0000256" key="1">
    <source>
        <dbReference type="SAM" id="MobiDB-lite"/>
    </source>
</evidence>
<dbReference type="Pfam" id="PF03184">
    <property type="entry name" value="DDE_1"/>
    <property type="match status" value="1"/>
</dbReference>
<dbReference type="GO" id="GO:0003676">
    <property type="term" value="F:nucleic acid binding"/>
    <property type="evidence" value="ECO:0007669"/>
    <property type="project" value="InterPro"/>
</dbReference>
<organism evidence="3 4">
    <name type="scientific">Sporisorium reilianum f. sp. reilianum</name>
    <dbReference type="NCBI Taxonomy" id="72559"/>
    <lineage>
        <taxon>Eukaryota</taxon>
        <taxon>Fungi</taxon>
        <taxon>Dikarya</taxon>
        <taxon>Basidiomycota</taxon>
        <taxon>Ustilaginomycotina</taxon>
        <taxon>Ustilaginomycetes</taxon>
        <taxon>Ustilaginales</taxon>
        <taxon>Ustilaginaceae</taxon>
        <taxon>Sporisorium</taxon>
    </lineage>
</organism>
<name>A0A2N8U5W5_9BASI</name>
<reference evidence="3 4" key="1">
    <citation type="submission" date="2017-02" db="EMBL/GenBank/DDBJ databases">
        <authorList>
            <person name="Peterson S.W."/>
        </authorList>
    </citation>
    <scope>NUCLEOTIDE SEQUENCE [LARGE SCALE GENOMIC DNA]</scope>
    <source>
        <strain evidence="3 4">SRS1_H2-8</strain>
    </source>
</reference>